<accession>A0A4C1STF0</accession>
<feature type="transmembrane region" description="Helical" evidence="1">
    <location>
        <begin position="64"/>
        <end position="88"/>
    </location>
</feature>
<name>A0A4C1STF0_EUMVA</name>
<keyword evidence="1" id="KW-0472">Membrane</keyword>
<proteinExistence type="predicted"/>
<reference evidence="2 3" key="1">
    <citation type="journal article" date="2019" name="Commun. Biol.">
        <title>The bagworm genome reveals a unique fibroin gene that provides high tensile strength.</title>
        <authorList>
            <person name="Kono N."/>
            <person name="Nakamura H."/>
            <person name="Ohtoshi R."/>
            <person name="Tomita M."/>
            <person name="Numata K."/>
            <person name="Arakawa K."/>
        </authorList>
    </citation>
    <scope>NUCLEOTIDE SEQUENCE [LARGE SCALE GENOMIC DNA]</scope>
</reference>
<gene>
    <name evidence="2" type="ORF">EVAR_73154_1</name>
</gene>
<feature type="transmembrane region" description="Helical" evidence="1">
    <location>
        <begin position="34"/>
        <end position="52"/>
    </location>
</feature>
<sequence>MAGEVVNEYLVLLTHKRLLCDVSGICTNGLMSDVYLLTSGSGFCFLLGPLHYRREPHWRSAARYRIGNCYLVVAWFRWSTVVLTQIIFTSGGSSIDTLVFD</sequence>
<evidence type="ECO:0000256" key="1">
    <source>
        <dbReference type="SAM" id="Phobius"/>
    </source>
</evidence>
<keyword evidence="1" id="KW-1133">Transmembrane helix</keyword>
<keyword evidence="1" id="KW-0812">Transmembrane</keyword>
<dbReference type="Proteomes" id="UP000299102">
    <property type="component" value="Unassembled WGS sequence"/>
</dbReference>
<evidence type="ECO:0000313" key="2">
    <source>
        <dbReference type="EMBL" id="GBP05214.1"/>
    </source>
</evidence>
<keyword evidence="3" id="KW-1185">Reference proteome</keyword>
<protein>
    <submittedName>
        <fullName evidence="2">Uncharacterized protein</fullName>
    </submittedName>
</protein>
<dbReference type="AlphaFoldDB" id="A0A4C1STF0"/>
<organism evidence="2 3">
    <name type="scientific">Eumeta variegata</name>
    <name type="common">Bagworm moth</name>
    <name type="synonym">Eumeta japonica</name>
    <dbReference type="NCBI Taxonomy" id="151549"/>
    <lineage>
        <taxon>Eukaryota</taxon>
        <taxon>Metazoa</taxon>
        <taxon>Ecdysozoa</taxon>
        <taxon>Arthropoda</taxon>
        <taxon>Hexapoda</taxon>
        <taxon>Insecta</taxon>
        <taxon>Pterygota</taxon>
        <taxon>Neoptera</taxon>
        <taxon>Endopterygota</taxon>
        <taxon>Lepidoptera</taxon>
        <taxon>Glossata</taxon>
        <taxon>Ditrysia</taxon>
        <taxon>Tineoidea</taxon>
        <taxon>Psychidae</taxon>
        <taxon>Oiketicinae</taxon>
        <taxon>Eumeta</taxon>
    </lineage>
</organism>
<comment type="caution">
    <text evidence="2">The sequence shown here is derived from an EMBL/GenBank/DDBJ whole genome shotgun (WGS) entry which is preliminary data.</text>
</comment>
<dbReference type="EMBL" id="BGZK01007712">
    <property type="protein sequence ID" value="GBP05214.1"/>
    <property type="molecule type" value="Genomic_DNA"/>
</dbReference>
<evidence type="ECO:0000313" key="3">
    <source>
        <dbReference type="Proteomes" id="UP000299102"/>
    </source>
</evidence>